<reference evidence="4" key="1">
    <citation type="submission" date="2009-03" db="EMBL/GenBank/DDBJ databases">
        <title>Caligus rogercresseyi ESTs and full-length cDNAs.</title>
        <authorList>
            <person name="Yasuike M."/>
            <person name="von Schalburg K."/>
            <person name="Cooper G."/>
            <person name="Leong J."/>
            <person name="Jones S.R.M."/>
            <person name="Koop B.F."/>
        </authorList>
    </citation>
    <scope>NUCLEOTIDE SEQUENCE</scope>
    <source>
        <tissue evidence="4">Whole body</tissue>
    </source>
</reference>
<dbReference type="Pfam" id="PF04652">
    <property type="entry name" value="Vta1"/>
    <property type="match status" value="1"/>
</dbReference>
<evidence type="ECO:0000259" key="3">
    <source>
        <dbReference type="Pfam" id="PF04652"/>
    </source>
</evidence>
<keyword evidence="2" id="KW-0472">Membrane</keyword>
<dbReference type="InterPro" id="IPR039431">
    <property type="entry name" value="Vta1/CALS_N"/>
</dbReference>
<dbReference type="AlphaFoldDB" id="C1BRM5"/>
<comment type="subcellular location">
    <subcellularLocation>
        <location evidence="1">Endomembrane system</location>
    </subcellularLocation>
</comment>
<dbReference type="GO" id="GO:0005771">
    <property type="term" value="C:multivesicular body"/>
    <property type="evidence" value="ECO:0007669"/>
    <property type="project" value="TreeGrafter"/>
</dbReference>
<dbReference type="GO" id="GO:0032511">
    <property type="term" value="P:late endosome to vacuole transport via multivesicular body sorting pathway"/>
    <property type="evidence" value="ECO:0007669"/>
    <property type="project" value="InterPro"/>
</dbReference>
<accession>C1BRM5</accession>
<evidence type="ECO:0000256" key="2">
    <source>
        <dbReference type="ARBA" id="ARBA00023136"/>
    </source>
</evidence>
<organism evidence="4">
    <name type="scientific">Caligus rogercresseyi</name>
    <name type="common">Sea louse</name>
    <dbReference type="NCBI Taxonomy" id="217165"/>
    <lineage>
        <taxon>Eukaryota</taxon>
        <taxon>Metazoa</taxon>
        <taxon>Ecdysozoa</taxon>
        <taxon>Arthropoda</taxon>
        <taxon>Crustacea</taxon>
        <taxon>Multicrustacea</taxon>
        <taxon>Hexanauplia</taxon>
        <taxon>Copepoda</taxon>
        <taxon>Siphonostomatoida</taxon>
        <taxon>Caligidae</taxon>
        <taxon>Caligus</taxon>
    </lineage>
</organism>
<dbReference type="EMBL" id="BT077254">
    <property type="protein sequence ID" value="ACO11678.1"/>
    <property type="molecule type" value="mRNA"/>
</dbReference>
<evidence type="ECO:0000256" key="1">
    <source>
        <dbReference type="ARBA" id="ARBA00004308"/>
    </source>
</evidence>
<dbReference type="PANTHER" id="PTHR46009">
    <property type="entry name" value="VACUOLAR PROTEIN SORTING-ASSOCIATED PROTEIN VTA1 HOMOLOG"/>
    <property type="match status" value="1"/>
</dbReference>
<dbReference type="PANTHER" id="PTHR46009:SF1">
    <property type="entry name" value="VACUOLAR PROTEIN SORTING-ASSOCIATED PROTEIN VTA1 HOMOLOG"/>
    <property type="match status" value="1"/>
</dbReference>
<feature type="domain" description="Vta1/callose synthase N-terminal" evidence="3">
    <location>
        <begin position="16"/>
        <end position="99"/>
    </location>
</feature>
<protein>
    <submittedName>
        <fullName evidence="4">Vacuolar protein sorting-associated protein VTA1 homolog</fullName>
    </submittedName>
</protein>
<name>C1BRM5_CALRO</name>
<sequence length="101" mass="11410">MGSLKLAPVPNSLKPIAHYLKIATEHENRDPVVAYWARIHALEVGMKMDKKSKEALALLLPLMDWLEAEKKVLAEREEVTSNVVANAYLENYAIKVIQREG</sequence>
<dbReference type="Gene3D" id="1.25.40.270">
    <property type="entry name" value="Vacuolar protein sorting-associated protein vta1"/>
    <property type="match status" value="1"/>
</dbReference>
<dbReference type="InterPro" id="IPR023175">
    <property type="entry name" value="Vta1/CALS_N_sf"/>
</dbReference>
<gene>
    <name evidence="4" type="primary">VTA1</name>
</gene>
<proteinExistence type="evidence at transcript level"/>
<evidence type="ECO:0000313" key="4">
    <source>
        <dbReference type="EMBL" id="ACO11678.1"/>
    </source>
</evidence>
<dbReference type="InterPro" id="IPR044538">
    <property type="entry name" value="Vta1-like"/>
</dbReference>